<dbReference type="Pfam" id="PF13699">
    <property type="entry name" value="eCIS_core"/>
    <property type="match status" value="2"/>
</dbReference>
<proteinExistence type="predicted"/>
<feature type="region of interest" description="Disordered" evidence="1">
    <location>
        <begin position="533"/>
        <end position="660"/>
    </location>
</feature>
<feature type="region of interest" description="Disordered" evidence="1">
    <location>
        <begin position="130"/>
        <end position="315"/>
    </location>
</feature>
<feature type="domain" description="eCIS core" evidence="2">
    <location>
        <begin position="332"/>
        <end position="409"/>
    </location>
</feature>
<evidence type="ECO:0000259" key="2">
    <source>
        <dbReference type="Pfam" id="PF13699"/>
    </source>
</evidence>
<feature type="compositionally biased region" description="Polar residues" evidence="1">
    <location>
        <begin position="804"/>
        <end position="821"/>
    </location>
</feature>
<name>A0ABW8UWR1_9RHOB</name>
<feature type="compositionally biased region" description="Low complexity" evidence="1">
    <location>
        <begin position="75"/>
        <end position="92"/>
    </location>
</feature>
<evidence type="ECO:0000313" key="4">
    <source>
        <dbReference type="Proteomes" id="UP001627408"/>
    </source>
</evidence>
<sequence>MPRFCELLSRAHYPSGKAAARIAADNARMHRFMGKGRWRQVRKTARYTDYVLDLAHPFKADRGGRMALKAKPKAQQRPAAKPKPTARASPAAPRRDGVAALMQAKLTVNAPGDVYEQEADSVAARIMQMPEQQAKSKRKKPGPDSGGGVQRQATSGLQAKCATCEDQDRPKDDANAPSLQREEDEEAMAAPLQREAEEEEELQAAPLQRESEDEEEIQAAPLQRESEEEDVQAAPLQRESEEEDVQAAPLQRESEEEEAQAAPLQRESEEEEAQAAPLQRESEEEEAQAAPLQREDDEEDVQTAAQPGARRRRMSSGFEHRLHHLKSAGGSPLAPGLRSFMESRFGHSFAHVRVHTSMQARALSQEARARAFTVGRHIVFNRGQYSPDTDAGRRLLAHELTHVLQQQGGLHRVQREVFGPEADSQTTSPRDDALARHLERLVGSASGQLPKAIGTIVAEILRMAAHGPGAEELRALLADGATAAETRRVIETPDYTLRLTVLRNDRGARTEWELLRAGERDAIYHHLEQTSASAALPDGDVDEGHVPVTSPLPPRYRSDPNVNPMVTQRPTPIESAPAPSQSASQGSTPTQVSGPDTSALDAADAPKAQATTSQTSGGRGDSAGTDAPEASRPPVDEVEEEPISEESPPDVQRFARSSAQVPVTAEAESAVEQVLSSPGAPLPAELARDMGEMLGHDFDGTRIHHGPNAVRAAARVGARAFAARGHVVFGQGTFQPQTRAGRALIAHELTHVRQYHQGRGAGLIKRDEECPPPEPVPEVEVVPSPTSASEDPAFTSMERRSENRAANQAQHESGENKSNAANDAAPVTEGENRTHAQTDQVATMETEAANPPAFDREGFIQSVLDEVERIAPEVLNDVMEFSSRVRPPRSNGPLTARRKARPRTRATL</sequence>
<feature type="compositionally biased region" description="Polar residues" evidence="1">
    <location>
        <begin position="560"/>
        <end position="570"/>
    </location>
</feature>
<reference evidence="3 4" key="1">
    <citation type="submission" date="2024-08" db="EMBL/GenBank/DDBJ databases">
        <title>Tateyamaria sp. nov., isolated from marine algae.</title>
        <authorList>
            <person name="Choi B.J."/>
            <person name="Kim J.M."/>
            <person name="Lee J.K."/>
            <person name="Choi D.G."/>
            <person name="Bayburt H."/>
            <person name="Baek J.H."/>
            <person name="Han D.M."/>
            <person name="Jeon C.O."/>
        </authorList>
    </citation>
    <scope>NUCLEOTIDE SEQUENCE [LARGE SCALE GENOMIC DNA]</scope>
    <source>
        <strain evidence="3 4">KMU-156</strain>
    </source>
</reference>
<keyword evidence="4" id="KW-1185">Reference proteome</keyword>
<feature type="compositionally biased region" description="Basic residues" evidence="1">
    <location>
        <begin position="896"/>
        <end position="908"/>
    </location>
</feature>
<feature type="region of interest" description="Disordered" evidence="1">
    <location>
        <begin position="63"/>
        <end position="95"/>
    </location>
</feature>
<dbReference type="RefSeq" id="WP_407591983.1">
    <property type="nucleotide sequence ID" value="NZ_JBHDIY010000002.1"/>
</dbReference>
<comment type="caution">
    <text evidence="3">The sequence shown here is derived from an EMBL/GenBank/DDBJ whole genome shotgun (WGS) entry which is preliminary data.</text>
</comment>
<feature type="compositionally biased region" description="Low complexity" evidence="1">
    <location>
        <begin position="599"/>
        <end position="610"/>
    </location>
</feature>
<feature type="region of interest" description="Disordered" evidence="1">
    <location>
        <begin position="882"/>
        <end position="908"/>
    </location>
</feature>
<organism evidence="3 4">
    <name type="scientific">Tateyamaria armeniaca</name>
    <dbReference type="NCBI Taxonomy" id="2518930"/>
    <lineage>
        <taxon>Bacteria</taxon>
        <taxon>Pseudomonadati</taxon>
        <taxon>Pseudomonadota</taxon>
        <taxon>Alphaproteobacteria</taxon>
        <taxon>Rhodobacterales</taxon>
        <taxon>Roseobacteraceae</taxon>
        <taxon>Tateyamaria</taxon>
    </lineage>
</organism>
<gene>
    <name evidence="3" type="ORF">ACERZ8_09615</name>
</gene>
<dbReference type="InterPro" id="IPR025295">
    <property type="entry name" value="eCIS_core_dom"/>
</dbReference>
<accession>A0ABW8UWR1</accession>
<dbReference type="EMBL" id="JBHDIY010000002">
    <property type="protein sequence ID" value="MFL4470112.1"/>
    <property type="molecule type" value="Genomic_DNA"/>
</dbReference>
<dbReference type="Proteomes" id="UP001627408">
    <property type="component" value="Unassembled WGS sequence"/>
</dbReference>
<protein>
    <submittedName>
        <fullName evidence="3">DUF4157 domain-containing protein</fullName>
    </submittedName>
</protein>
<evidence type="ECO:0000256" key="1">
    <source>
        <dbReference type="SAM" id="MobiDB-lite"/>
    </source>
</evidence>
<evidence type="ECO:0000313" key="3">
    <source>
        <dbReference type="EMBL" id="MFL4470112.1"/>
    </source>
</evidence>
<feature type="domain" description="eCIS core" evidence="2">
    <location>
        <begin position="681"/>
        <end position="758"/>
    </location>
</feature>
<feature type="compositionally biased region" description="Acidic residues" evidence="1">
    <location>
        <begin position="636"/>
        <end position="648"/>
    </location>
</feature>
<feature type="region of interest" description="Disordered" evidence="1">
    <location>
        <begin position="764"/>
        <end position="857"/>
    </location>
</feature>
<feature type="compositionally biased region" description="Low complexity" evidence="1">
    <location>
        <begin position="575"/>
        <end position="591"/>
    </location>
</feature>